<feature type="domain" description="D-isomer specific 2-hydroxyacid dehydrogenase catalytic" evidence="4">
    <location>
        <begin position="5"/>
        <end position="315"/>
    </location>
</feature>
<dbReference type="Pfam" id="PF00389">
    <property type="entry name" value="2-Hacid_dh"/>
    <property type="match status" value="1"/>
</dbReference>
<evidence type="ECO:0000259" key="4">
    <source>
        <dbReference type="Pfam" id="PF00389"/>
    </source>
</evidence>
<dbReference type="Proteomes" id="UP001156702">
    <property type="component" value="Unassembled WGS sequence"/>
</dbReference>
<evidence type="ECO:0000259" key="5">
    <source>
        <dbReference type="Pfam" id="PF02826"/>
    </source>
</evidence>
<dbReference type="SUPFAM" id="SSF51735">
    <property type="entry name" value="NAD(P)-binding Rossmann-fold domains"/>
    <property type="match status" value="1"/>
</dbReference>
<evidence type="ECO:0000256" key="3">
    <source>
        <dbReference type="RuleBase" id="RU003719"/>
    </source>
</evidence>
<dbReference type="InterPro" id="IPR036291">
    <property type="entry name" value="NAD(P)-bd_dom_sf"/>
</dbReference>
<comment type="similarity">
    <text evidence="3">Belongs to the D-isomer specific 2-hydroxyacid dehydrogenase family.</text>
</comment>
<keyword evidence="7" id="KW-1185">Reference proteome</keyword>
<name>A0ABQ5ZEA7_9HYPH</name>
<accession>A0ABQ5ZEA7</accession>
<dbReference type="RefSeq" id="WP_244766335.1">
    <property type="nucleotide sequence ID" value="NZ_BSOP01000017.1"/>
</dbReference>
<gene>
    <name evidence="6" type="ORF">GCM10007923_23570</name>
</gene>
<proteinExistence type="inferred from homology"/>
<dbReference type="CDD" id="cd12156">
    <property type="entry name" value="HPPR"/>
    <property type="match status" value="1"/>
</dbReference>
<dbReference type="Pfam" id="PF02826">
    <property type="entry name" value="2-Hacid_dh_C"/>
    <property type="match status" value="1"/>
</dbReference>
<keyword evidence="1 3" id="KW-0560">Oxidoreductase</keyword>
<dbReference type="PANTHER" id="PTHR10996">
    <property type="entry name" value="2-HYDROXYACID DEHYDROGENASE-RELATED"/>
    <property type="match status" value="1"/>
</dbReference>
<evidence type="ECO:0000256" key="1">
    <source>
        <dbReference type="ARBA" id="ARBA00023002"/>
    </source>
</evidence>
<dbReference type="PANTHER" id="PTHR10996:SF178">
    <property type="entry name" value="2-HYDROXYACID DEHYDROGENASE YGL185C-RELATED"/>
    <property type="match status" value="1"/>
</dbReference>
<dbReference type="Gene3D" id="3.40.50.720">
    <property type="entry name" value="NAD(P)-binding Rossmann-like Domain"/>
    <property type="match status" value="2"/>
</dbReference>
<dbReference type="InterPro" id="IPR006140">
    <property type="entry name" value="D-isomer_DH_NAD-bd"/>
</dbReference>
<sequence>MKSDVLVAYPLRPRQMALLEEAYTVHRLDLLKGDDREAMLAEAGPRCTAMVVNGHVAIDDAFLARLPALKLAACSSAGYDQMDVAAMTRRGITLTNTSDVLLDDVADMALLLMLAARRRLVVGDRYVRSGDWGRQGMMPLTTSTAGKRAGIVGLGRIGLAIARRCEAVGLTIGYYGRSRKTGNDYAYFDDPVKLAEWADILLVATPGGAETEGLISAAVLDALGPAGSLVNIARGSVVDEPALIRALSEGRIASAGLDVYYNEPHPDPAFAALDNVVLYPHHASGTEETRDRMAQLVIDNLAAFFAGKPLLTPVNGAGAVRQAK</sequence>
<organism evidence="6 7">
    <name type="scientific">Shinella yambaruensis</name>
    <dbReference type="NCBI Taxonomy" id="415996"/>
    <lineage>
        <taxon>Bacteria</taxon>
        <taxon>Pseudomonadati</taxon>
        <taxon>Pseudomonadota</taxon>
        <taxon>Alphaproteobacteria</taxon>
        <taxon>Hyphomicrobiales</taxon>
        <taxon>Rhizobiaceae</taxon>
        <taxon>Shinella</taxon>
    </lineage>
</organism>
<dbReference type="EMBL" id="BSOP01000017">
    <property type="protein sequence ID" value="GLR51149.1"/>
    <property type="molecule type" value="Genomic_DNA"/>
</dbReference>
<evidence type="ECO:0000256" key="2">
    <source>
        <dbReference type="ARBA" id="ARBA00023027"/>
    </source>
</evidence>
<reference evidence="7" key="1">
    <citation type="journal article" date="2019" name="Int. J. Syst. Evol. Microbiol.">
        <title>The Global Catalogue of Microorganisms (GCM) 10K type strain sequencing project: providing services to taxonomists for standard genome sequencing and annotation.</title>
        <authorList>
            <consortium name="The Broad Institute Genomics Platform"/>
            <consortium name="The Broad Institute Genome Sequencing Center for Infectious Disease"/>
            <person name="Wu L."/>
            <person name="Ma J."/>
        </authorList>
    </citation>
    <scope>NUCLEOTIDE SEQUENCE [LARGE SCALE GENOMIC DNA]</scope>
    <source>
        <strain evidence="7">NBRC 102122</strain>
    </source>
</reference>
<dbReference type="InterPro" id="IPR050223">
    <property type="entry name" value="D-isomer_2-hydroxyacid_DH"/>
</dbReference>
<evidence type="ECO:0000313" key="7">
    <source>
        <dbReference type="Proteomes" id="UP001156702"/>
    </source>
</evidence>
<feature type="domain" description="D-isomer specific 2-hydroxyacid dehydrogenase NAD-binding" evidence="5">
    <location>
        <begin position="111"/>
        <end position="283"/>
    </location>
</feature>
<dbReference type="InterPro" id="IPR006139">
    <property type="entry name" value="D-isomer_2_OHA_DH_cat_dom"/>
</dbReference>
<dbReference type="SUPFAM" id="SSF52283">
    <property type="entry name" value="Formate/glycerate dehydrogenase catalytic domain-like"/>
    <property type="match status" value="1"/>
</dbReference>
<evidence type="ECO:0000313" key="6">
    <source>
        <dbReference type="EMBL" id="GLR51149.1"/>
    </source>
</evidence>
<keyword evidence="2" id="KW-0520">NAD</keyword>
<comment type="caution">
    <text evidence="6">The sequence shown here is derived from an EMBL/GenBank/DDBJ whole genome shotgun (WGS) entry which is preliminary data.</text>
</comment>
<protein>
    <submittedName>
        <fullName evidence="6">D-2-hydroxyacid dehydrogenase</fullName>
    </submittedName>
</protein>